<evidence type="ECO:0000256" key="6">
    <source>
        <dbReference type="SAM" id="Phobius"/>
    </source>
</evidence>
<keyword evidence="3 6" id="KW-0812">Transmembrane</keyword>
<evidence type="ECO:0000256" key="3">
    <source>
        <dbReference type="ARBA" id="ARBA00022692"/>
    </source>
</evidence>
<feature type="transmembrane region" description="Helical" evidence="6">
    <location>
        <begin position="20"/>
        <end position="42"/>
    </location>
</feature>
<name>A0A381E9Q4_9GAMM</name>
<evidence type="ECO:0000256" key="4">
    <source>
        <dbReference type="ARBA" id="ARBA00022989"/>
    </source>
</evidence>
<sequence length="158" mass="17885">MPLIIADARSAPLMRHLAAIVYDTLLLVACWIGVGFLFIILNKGEAITGGTLRYLLQAALLVTWLAFDLYFWTRQGQTLGMRAWRLAVADENGRPLTTARALKRWCCALLTCAPAGIGLWWRYLDVDGCTLYDRLSRTRLYFLPTNPYPSAKKRKPHV</sequence>
<evidence type="ECO:0000259" key="7">
    <source>
        <dbReference type="Pfam" id="PF06271"/>
    </source>
</evidence>
<dbReference type="Pfam" id="PF06271">
    <property type="entry name" value="RDD"/>
    <property type="match status" value="1"/>
</dbReference>
<evidence type="ECO:0000256" key="1">
    <source>
        <dbReference type="ARBA" id="ARBA00004651"/>
    </source>
</evidence>
<keyword evidence="9" id="KW-1185">Reference proteome</keyword>
<dbReference type="InterPro" id="IPR051791">
    <property type="entry name" value="Pra-immunoreactive"/>
</dbReference>
<evidence type="ECO:0000313" key="9">
    <source>
        <dbReference type="Proteomes" id="UP000254572"/>
    </source>
</evidence>
<comment type="subcellular location">
    <subcellularLocation>
        <location evidence="1">Cell membrane</location>
        <topology evidence="1">Multi-pass membrane protein</topology>
    </subcellularLocation>
</comment>
<gene>
    <name evidence="8" type="ORF">NCTC13294_01573</name>
</gene>
<accession>A0A381E9Q4</accession>
<protein>
    <submittedName>
        <fullName evidence="8">RDD family</fullName>
    </submittedName>
</protein>
<dbReference type="EMBL" id="UFUW01000001">
    <property type="protein sequence ID" value="SUX23637.1"/>
    <property type="molecule type" value="Genomic_DNA"/>
</dbReference>
<organism evidence="8 9">
    <name type="scientific">Cardiobacterium valvarum</name>
    <dbReference type="NCBI Taxonomy" id="194702"/>
    <lineage>
        <taxon>Bacteria</taxon>
        <taxon>Pseudomonadati</taxon>
        <taxon>Pseudomonadota</taxon>
        <taxon>Gammaproteobacteria</taxon>
        <taxon>Cardiobacteriales</taxon>
        <taxon>Cardiobacteriaceae</taxon>
        <taxon>Cardiobacterium</taxon>
    </lineage>
</organism>
<proteinExistence type="predicted"/>
<dbReference type="AlphaFoldDB" id="A0A381E9Q4"/>
<dbReference type="RefSeq" id="WP_115611816.1">
    <property type="nucleotide sequence ID" value="NZ_JBHLZC010000002.1"/>
</dbReference>
<evidence type="ECO:0000313" key="8">
    <source>
        <dbReference type="EMBL" id="SUX23637.1"/>
    </source>
</evidence>
<keyword evidence="2" id="KW-1003">Cell membrane</keyword>
<feature type="domain" description="RDD" evidence="7">
    <location>
        <begin position="11"/>
        <end position="136"/>
    </location>
</feature>
<keyword evidence="5 6" id="KW-0472">Membrane</keyword>
<dbReference type="OrthoDB" id="9793824at2"/>
<dbReference type="GO" id="GO:0005886">
    <property type="term" value="C:plasma membrane"/>
    <property type="evidence" value="ECO:0007669"/>
    <property type="project" value="UniProtKB-SubCell"/>
</dbReference>
<evidence type="ECO:0000256" key="2">
    <source>
        <dbReference type="ARBA" id="ARBA00022475"/>
    </source>
</evidence>
<dbReference type="Proteomes" id="UP000254572">
    <property type="component" value="Unassembled WGS sequence"/>
</dbReference>
<evidence type="ECO:0000256" key="5">
    <source>
        <dbReference type="ARBA" id="ARBA00023136"/>
    </source>
</evidence>
<dbReference type="PANTHER" id="PTHR36115:SF10">
    <property type="entry name" value="RDD DOMAIN-CONTAINING PROTEIN"/>
    <property type="match status" value="1"/>
</dbReference>
<reference evidence="8 9" key="1">
    <citation type="submission" date="2018-06" db="EMBL/GenBank/DDBJ databases">
        <authorList>
            <consortium name="Pathogen Informatics"/>
            <person name="Doyle S."/>
        </authorList>
    </citation>
    <scope>NUCLEOTIDE SEQUENCE [LARGE SCALE GENOMIC DNA]</scope>
    <source>
        <strain evidence="8 9">NCTC13294</strain>
    </source>
</reference>
<keyword evidence="4 6" id="KW-1133">Transmembrane helix</keyword>
<feature type="transmembrane region" description="Helical" evidence="6">
    <location>
        <begin position="54"/>
        <end position="72"/>
    </location>
</feature>
<dbReference type="InterPro" id="IPR010432">
    <property type="entry name" value="RDD"/>
</dbReference>
<dbReference type="PANTHER" id="PTHR36115">
    <property type="entry name" value="PROLINE-RICH ANTIGEN HOMOLOG-RELATED"/>
    <property type="match status" value="1"/>
</dbReference>